<dbReference type="PANTHER" id="PTHR12677">
    <property type="entry name" value="GOLGI APPARATUS MEMBRANE PROTEIN TVP38-RELATED"/>
    <property type="match status" value="1"/>
</dbReference>
<dbReference type="InterPro" id="IPR015414">
    <property type="entry name" value="TMEM64"/>
</dbReference>
<comment type="similarity">
    <text evidence="6">Belongs to the TVP38/TMEM64 family.</text>
</comment>
<name>A0ABX0JDF6_9BACL</name>
<evidence type="ECO:0000259" key="7">
    <source>
        <dbReference type="Pfam" id="PF09335"/>
    </source>
</evidence>
<protein>
    <recommendedName>
        <fullName evidence="6">TVP38/TMEM64 family membrane protein</fullName>
    </recommendedName>
</protein>
<comment type="caution">
    <text evidence="8">The sequence shown here is derived from an EMBL/GenBank/DDBJ whole genome shotgun (WGS) entry which is preliminary data.</text>
</comment>
<comment type="caution">
    <text evidence="6">Lacks conserved residue(s) required for the propagation of feature annotation.</text>
</comment>
<dbReference type="Pfam" id="PF09335">
    <property type="entry name" value="VTT_dom"/>
    <property type="match status" value="1"/>
</dbReference>
<feature type="transmembrane region" description="Helical" evidence="6">
    <location>
        <begin position="63"/>
        <end position="80"/>
    </location>
</feature>
<sequence length="199" mass="22681">MSWVEWLGGLSWENIEHYLQRYESLGPIPGIIAPFIESLIPILPLIAIIVANVNAYGLWEGVLYSWLGVVCGAMLVFMFFRRFGGRFRSYIERKYPKTKSFIGWVEHHGFMPIFLLACFPFTPSSFVNIVAGISKLPRLVFLIATASGKAIMIMVVSLAGNDLGNLIKQPWKMIVILLVFLVIWYMGRKLESRYTKIKS</sequence>
<dbReference type="RefSeq" id="WP_166155434.1">
    <property type="nucleotide sequence ID" value="NZ_JAAOIW010000019.1"/>
</dbReference>
<evidence type="ECO:0000313" key="8">
    <source>
        <dbReference type="EMBL" id="NHN34469.1"/>
    </source>
</evidence>
<evidence type="ECO:0000256" key="1">
    <source>
        <dbReference type="ARBA" id="ARBA00004651"/>
    </source>
</evidence>
<gene>
    <name evidence="8" type="ORF">G9U52_32260</name>
</gene>
<feature type="transmembrane region" description="Helical" evidence="6">
    <location>
        <begin position="31"/>
        <end position="51"/>
    </location>
</feature>
<comment type="subcellular location">
    <subcellularLocation>
        <location evidence="1 6">Cell membrane</location>
        <topology evidence="1 6">Multi-pass membrane protein</topology>
    </subcellularLocation>
</comment>
<dbReference type="PANTHER" id="PTHR12677:SF55">
    <property type="entry name" value="UNDECAPRENYL PHOSPHATE TRANSPORTER SAOUHSC_00901-RELATED"/>
    <property type="match status" value="1"/>
</dbReference>
<keyword evidence="2 6" id="KW-1003">Cell membrane</keyword>
<dbReference type="EMBL" id="JAAOIW010000019">
    <property type="protein sequence ID" value="NHN34469.1"/>
    <property type="molecule type" value="Genomic_DNA"/>
</dbReference>
<proteinExistence type="inferred from homology"/>
<feature type="transmembrane region" description="Helical" evidence="6">
    <location>
        <begin position="171"/>
        <end position="187"/>
    </location>
</feature>
<dbReference type="Proteomes" id="UP001165962">
    <property type="component" value="Unassembled WGS sequence"/>
</dbReference>
<feature type="transmembrane region" description="Helical" evidence="6">
    <location>
        <begin position="139"/>
        <end position="159"/>
    </location>
</feature>
<keyword evidence="3 6" id="KW-0812">Transmembrane</keyword>
<keyword evidence="5 6" id="KW-0472">Membrane</keyword>
<keyword evidence="4 6" id="KW-1133">Transmembrane helix</keyword>
<evidence type="ECO:0000256" key="4">
    <source>
        <dbReference type="ARBA" id="ARBA00022989"/>
    </source>
</evidence>
<dbReference type="InterPro" id="IPR032816">
    <property type="entry name" value="VTT_dom"/>
</dbReference>
<organism evidence="8 9">
    <name type="scientific">Paenibacillus agricola</name>
    <dbReference type="NCBI Taxonomy" id="2716264"/>
    <lineage>
        <taxon>Bacteria</taxon>
        <taxon>Bacillati</taxon>
        <taxon>Bacillota</taxon>
        <taxon>Bacilli</taxon>
        <taxon>Bacillales</taxon>
        <taxon>Paenibacillaceae</taxon>
        <taxon>Paenibacillus</taxon>
    </lineage>
</organism>
<evidence type="ECO:0000256" key="5">
    <source>
        <dbReference type="ARBA" id="ARBA00023136"/>
    </source>
</evidence>
<feature type="domain" description="VTT" evidence="7">
    <location>
        <begin position="46"/>
        <end position="160"/>
    </location>
</feature>
<evidence type="ECO:0000256" key="2">
    <source>
        <dbReference type="ARBA" id="ARBA00022475"/>
    </source>
</evidence>
<keyword evidence="9" id="KW-1185">Reference proteome</keyword>
<evidence type="ECO:0000256" key="6">
    <source>
        <dbReference type="RuleBase" id="RU366058"/>
    </source>
</evidence>
<accession>A0ABX0JDF6</accession>
<evidence type="ECO:0000256" key="3">
    <source>
        <dbReference type="ARBA" id="ARBA00022692"/>
    </source>
</evidence>
<reference evidence="8" key="1">
    <citation type="submission" date="2020-03" db="EMBL/GenBank/DDBJ databases">
        <title>Draft sequencing of Paenibacilllus sp. S3N08.</title>
        <authorList>
            <person name="Kim D.-U."/>
        </authorList>
    </citation>
    <scope>NUCLEOTIDE SEQUENCE</scope>
    <source>
        <strain evidence="8">S3N08</strain>
    </source>
</reference>
<evidence type="ECO:0000313" key="9">
    <source>
        <dbReference type="Proteomes" id="UP001165962"/>
    </source>
</evidence>